<accession>A0AAW1LM50</accession>
<gene>
    <name evidence="1" type="ORF">QE152_g11278</name>
</gene>
<proteinExistence type="predicted"/>
<sequence length="220" mass="24870">MYSEDEFKKVEKLYMGENDNNSEHDVSVVSDIDDFSSNEKCSPDTLNIKCDLSLQDIQEEQVVCKFFEGPCCNKNQQNLIILSKIEPDKPSSALDKAYESKKINMGSMEMLLTPITIAYLSSNPLAMRPVEITKIIAFIKSVADRLAVPLPGRLPKFRDYSVVKLSSSETIQKNENQVLKHFKAFGISNSLAISELKNCTDQVREQKLNAFVDHLNKARK</sequence>
<dbReference type="EMBL" id="JASPKY010000108">
    <property type="protein sequence ID" value="KAK9736834.1"/>
    <property type="molecule type" value="Genomic_DNA"/>
</dbReference>
<keyword evidence="2" id="KW-1185">Reference proteome</keyword>
<organism evidence="1 2">
    <name type="scientific">Popillia japonica</name>
    <name type="common">Japanese beetle</name>
    <dbReference type="NCBI Taxonomy" id="7064"/>
    <lineage>
        <taxon>Eukaryota</taxon>
        <taxon>Metazoa</taxon>
        <taxon>Ecdysozoa</taxon>
        <taxon>Arthropoda</taxon>
        <taxon>Hexapoda</taxon>
        <taxon>Insecta</taxon>
        <taxon>Pterygota</taxon>
        <taxon>Neoptera</taxon>
        <taxon>Endopterygota</taxon>
        <taxon>Coleoptera</taxon>
        <taxon>Polyphaga</taxon>
        <taxon>Scarabaeiformia</taxon>
        <taxon>Scarabaeidae</taxon>
        <taxon>Rutelinae</taxon>
        <taxon>Popillia</taxon>
    </lineage>
</organism>
<protein>
    <submittedName>
        <fullName evidence="1">Uncharacterized protein</fullName>
    </submittedName>
</protein>
<name>A0AAW1LM50_POPJA</name>
<dbReference type="AlphaFoldDB" id="A0AAW1LM50"/>
<evidence type="ECO:0000313" key="1">
    <source>
        <dbReference type="EMBL" id="KAK9736834.1"/>
    </source>
</evidence>
<evidence type="ECO:0000313" key="2">
    <source>
        <dbReference type="Proteomes" id="UP001458880"/>
    </source>
</evidence>
<reference evidence="1 2" key="1">
    <citation type="journal article" date="2024" name="BMC Genomics">
        <title>De novo assembly and annotation of Popillia japonica's genome with initial clues to its potential as an invasive pest.</title>
        <authorList>
            <person name="Cucini C."/>
            <person name="Boschi S."/>
            <person name="Funari R."/>
            <person name="Cardaioli E."/>
            <person name="Iannotti N."/>
            <person name="Marturano G."/>
            <person name="Paoli F."/>
            <person name="Bruttini M."/>
            <person name="Carapelli A."/>
            <person name="Frati F."/>
            <person name="Nardi F."/>
        </authorList>
    </citation>
    <scope>NUCLEOTIDE SEQUENCE [LARGE SCALE GENOMIC DNA]</scope>
    <source>
        <strain evidence="1">DMR45628</strain>
    </source>
</reference>
<comment type="caution">
    <text evidence="1">The sequence shown here is derived from an EMBL/GenBank/DDBJ whole genome shotgun (WGS) entry which is preliminary data.</text>
</comment>
<dbReference type="Proteomes" id="UP001458880">
    <property type="component" value="Unassembled WGS sequence"/>
</dbReference>